<dbReference type="InterPro" id="IPR015421">
    <property type="entry name" value="PyrdxlP-dep_Trfase_major"/>
</dbReference>
<comment type="similarity">
    <text evidence="5">Belongs to the class-I pyridoxal-phosphate-dependent aminotransferase family. LL-diaminopimelate aminotransferase subfamily.</text>
</comment>
<protein>
    <submittedName>
        <fullName evidence="8">LL-diaminopimelate aminotransferase</fullName>
        <ecNumber evidence="8">2.6.1.83</ecNumber>
    </submittedName>
</protein>
<dbReference type="NCBIfam" id="TIGR03542">
    <property type="entry name" value="DAPAT_plant"/>
    <property type="match status" value="1"/>
</dbReference>
<dbReference type="Pfam" id="PF00155">
    <property type="entry name" value="Aminotran_1_2"/>
    <property type="match status" value="1"/>
</dbReference>
<evidence type="ECO:0000256" key="1">
    <source>
        <dbReference type="ARBA" id="ARBA00001933"/>
    </source>
</evidence>
<dbReference type="GO" id="GO:0009862">
    <property type="term" value="P:systemic acquired resistance, salicylic acid mediated signaling pathway"/>
    <property type="evidence" value="ECO:0007669"/>
    <property type="project" value="UniProtKB-ARBA"/>
</dbReference>
<dbReference type="FunFam" id="3.40.640.10:FF:000099">
    <property type="entry name" value="LL-diaminopimelate aminotransferase, chloroplastic"/>
    <property type="match status" value="1"/>
</dbReference>
<evidence type="ECO:0000256" key="3">
    <source>
        <dbReference type="ARBA" id="ARBA00022679"/>
    </source>
</evidence>
<dbReference type="InterPro" id="IPR015422">
    <property type="entry name" value="PyrdxlP-dep_Trfase_small"/>
</dbReference>
<dbReference type="CDD" id="cd00609">
    <property type="entry name" value="AAT_like"/>
    <property type="match status" value="1"/>
</dbReference>
<keyword evidence="2 8" id="KW-0032">Aminotransferase</keyword>
<dbReference type="AlphaFoldDB" id="A0A1Z5J6L8"/>
<organism evidence="8 9">
    <name type="scientific">Fistulifera solaris</name>
    <name type="common">Oleaginous diatom</name>
    <dbReference type="NCBI Taxonomy" id="1519565"/>
    <lineage>
        <taxon>Eukaryota</taxon>
        <taxon>Sar</taxon>
        <taxon>Stramenopiles</taxon>
        <taxon>Ochrophyta</taxon>
        <taxon>Bacillariophyta</taxon>
        <taxon>Bacillariophyceae</taxon>
        <taxon>Bacillariophycidae</taxon>
        <taxon>Naviculales</taxon>
        <taxon>Naviculaceae</taxon>
        <taxon>Fistulifera</taxon>
    </lineage>
</organism>
<dbReference type="Proteomes" id="UP000198406">
    <property type="component" value="Unassembled WGS sequence"/>
</dbReference>
<sequence>MNGCLRARRTTIGSHRPTRKRKKKRLNVTHTHSQTCHQRSPSPFQSIPSNCLFTMKFSIAFSFLFASSTAFHLQNPSTTSSSALYAGVERNANFAKLAGGYLFPEIARRRTSYLEENPAMKDRVISLGIGDTTQPIPPHILNGLVEGAKQLGTKEGYSGYGAEQGMQKLRAKIAEKLYNGIIAADEVFVSDGAKPDIMRLQQMFGPKVVSAVQDPSYPVYVDTSVIMGQTGEQDTNLKQYENVIYMPCTPENGFFPDYSSVPRADIVYLCSPNNPTGAAATKEQLEGLVKLCKERGSILVFDAAYAPFIRSEGVPKSIFEIEGAREVAIEVNSFSKYAGFTGVRLGWTVIPGDLKFKDGSLVRNDFNRIMTTTFNGASNIVQAGGLACLDDEGLAEIDALIDYYLKNANILRETFEKIGYDVYGGVDAPYVFVKLPASMGGSWDAFQTILEKTQVVTIPGAGFGPGGEGFLRLSAFAPREAVVEACKRLEEALAPVSA</sequence>
<dbReference type="InParanoid" id="A0A1Z5J6L8"/>
<evidence type="ECO:0000256" key="6">
    <source>
        <dbReference type="SAM" id="MobiDB-lite"/>
    </source>
</evidence>
<gene>
    <name evidence="8" type="ORF">FisN_6Lh204</name>
</gene>
<evidence type="ECO:0000259" key="7">
    <source>
        <dbReference type="Pfam" id="PF00155"/>
    </source>
</evidence>
<dbReference type="Gene3D" id="3.90.1150.10">
    <property type="entry name" value="Aspartate Aminotransferase, domain 1"/>
    <property type="match status" value="1"/>
</dbReference>
<feature type="compositionally biased region" description="Basic residues" evidence="6">
    <location>
        <begin position="16"/>
        <end position="27"/>
    </location>
</feature>
<dbReference type="InterPro" id="IPR015424">
    <property type="entry name" value="PyrdxlP-dep_Trfase"/>
</dbReference>
<dbReference type="GO" id="GO:0010285">
    <property type="term" value="F:L,L-diaminopimelate aminotransferase activity"/>
    <property type="evidence" value="ECO:0007669"/>
    <property type="project" value="UniProtKB-EC"/>
</dbReference>
<feature type="domain" description="Aminotransferase class I/classII large" evidence="7">
    <location>
        <begin position="124"/>
        <end position="489"/>
    </location>
</feature>
<accession>A0A1Z5J6L8</accession>
<proteinExistence type="inferred from homology"/>
<dbReference type="InterPro" id="IPR019942">
    <property type="entry name" value="DapL/ALD1"/>
</dbReference>
<dbReference type="EMBL" id="BDSP01000007">
    <property type="protein sequence ID" value="GAX09421.1"/>
    <property type="molecule type" value="Genomic_DNA"/>
</dbReference>
<feature type="region of interest" description="Disordered" evidence="6">
    <location>
        <begin position="1"/>
        <end position="41"/>
    </location>
</feature>
<evidence type="ECO:0000256" key="5">
    <source>
        <dbReference type="ARBA" id="ARBA00061511"/>
    </source>
</evidence>
<keyword evidence="3 8" id="KW-0808">Transferase</keyword>
<dbReference type="OrthoDB" id="7042322at2759"/>
<keyword evidence="9" id="KW-1185">Reference proteome</keyword>
<evidence type="ECO:0000256" key="2">
    <source>
        <dbReference type="ARBA" id="ARBA00022576"/>
    </source>
</evidence>
<dbReference type="EC" id="2.6.1.83" evidence="8"/>
<reference evidence="8 9" key="1">
    <citation type="journal article" date="2015" name="Plant Cell">
        <title>Oil accumulation by the oleaginous diatom Fistulifera solaris as revealed by the genome and transcriptome.</title>
        <authorList>
            <person name="Tanaka T."/>
            <person name="Maeda Y."/>
            <person name="Veluchamy A."/>
            <person name="Tanaka M."/>
            <person name="Abida H."/>
            <person name="Marechal E."/>
            <person name="Bowler C."/>
            <person name="Muto M."/>
            <person name="Sunaga Y."/>
            <person name="Tanaka M."/>
            <person name="Yoshino T."/>
            <person name="Taniguchi T."/>
            <person name="Fukuda Y."/>
            <person name="Nemoto M."/>
            <person name="Matsumoto M."/>
            <person name="Wong P.S."/>
            <person name="Aburatani S."/>
            <person name="Fujibuchi W."/>
        </authorList>
    </citation>
    <scope>NUCLEOTIDE SEQUENCE [LARGE SCALE GENOMIC DNA]</scope>
    <source>
        <strain evidence="8 9">JPCC DA0580</strain>
    </source>
</reference>
<evidence type="ECO:0000256" key="4">
    <source>
        <dbReference type="ARBA" id="ARBA00022898"/>
    </source>
</evidence>
<dbReference type="SUPFAM" id="SSF53383">
    <property type="entry name" value="PLP-dependent transferases"/>
    <property type="match status" value="1"/>
</dbReference>
<comment type="cofactor">
    <cofactor evidence="1">
        <name>pyridoxal 5'-phosphate</name>
        <dbReference type="ChEBI" id="CHEBI:597326"/>
    </cofactor>
</comment>
<evidence type="ECO:0000313" key="8">
    <source>
        <dbReference type="EMBL" id="GAX09421.1"/>
    </source>
</evidence>
<evidence type="ECO:0000313" key="9">
    <source>
        <dbReference type="Proteomes" id="UP000198406"/>
    </source>
</evidence>
<dbReference type="HAMAP" id="MF_01642">
    <property type="entry name" value="DapL_aminotrans_1"/>
    <property type="match status" value="1"/>
</dbReference>
<name>A0A1Z5J6L8_FISSO</name>
<dbReference type="Gene3D" id="3.40.640.10">
    <property type="entry name" value="Type I PLP-dependent aspartate aminotransferase-like (Major domain)"/>
    <property type="match status" value="1"/>
</dbReference>
<dbReference type="InterPro" id="IPR004839">
    <property type="entry name" value="Aminotransferase_I/II_large"/>
</dbReference>
<feature type="compositionally biased region" description="Polar residues" evidence="6">
    <location>
        <begin position="28"/>
        <end position="41"/>
    </location>
</feature>
<dbReference type="PANTHER" id="PTHR43144">
    <property type="entry name" value="AMINOTRANSFERASE"/>
    <property type="match status" value="1"/>
</dbReference>
<dbReference type="GO" id="GO:0030170">
    <property type="term" value="F:pyridoxal phosphate binding"/>
    <property type="evidence" value="ECO:0007669"/>
    <property type="project" value="InterPro"/>
</dbReference>
<comment type="caution">
    <text evidence="8">The sequence shown here is derived from an EMBL/GenBank/DDBJ whole genome shotgun (WGS) entry which is preliminary data.</text>
</comment>
<keyword evidence="4" id="KW-0663">Pyridoxal phosphate</keyword>